<reference evidence="6" key="1">
    <citation type="submission" date="2021-12" db="EMBL/GenBank/DDBJ databases">
        <authorList>
            <person name="King R."/>
        </authorList>
    </citation>
    <scope>NUCLEOTIDE SEQUENCE</scope>
</reference>
<evidence type="ECO:0000313" key="7">
    <source>
        <dbReference type="Proteomes" id="UP001153714"/>
    </source>
</evidence>
<organism evidence="6 7">
    <name type="scientific">Diatraea saccharalis</name>
    <name type="common">sugarcane borer</name>
    <dbReference type="NCBI Taxonomy" id="40085"/>
    <lineage>
        <taxon>Eukaryota</taxon>
        <taxon>Metazoa</taxon>
        <taxon>Ecdysozoa</taxon>
        <taxon>Arthropoda</taxon>
        <taxon>Hexapoda</taxon>
        <taxon>Insecta</taxon>
        <taxon>Pterygota</taxon>
        <taxon>Neoptera</taxon>
        <taxon>Endopterygota</taxon>
        <taxon>Lepidoptera</taxon>
        <taxon>Glossata</taxon>
        <taxon>Ditrysia</taxon>
        <taxon>Pyraloidea</taxon>
        <taxon>Crambidae</taxon>
        <taxon>Crambinae</taxon>
        <taxon>Diatraea</taxon>
    </lineage>
</organism>
<dbReference type="SMART" id="SM00980">
    <property type="entry name" value="THAP"/>
    <property type="match status" value="1"/>
</dbReference>
<evidence type="ECO:0000313" key="6">
    <source>
        <dbReference type="EMBL" id="CAG9791414.1"/>
    </source>
</evidence>
<keyword evidence="4" id="KW-0238">DNA-binding</keyword>
<dbReference type="GO" id="GO:0003677">
    <property type="term" value="F:DNA binding"/>
    <property type="evidence" value="ECO:0007669"/>
    <property type="project" value="UniProtKB-KW"/>
</dbReference>
<dbReference type="OrthoDB" id="8123506at2759"/>
<feature type="domain" description="THAP-type" evidence="5">
    <location>
        <begin position="7"/>
        <end position="102"/>
    </location>
</feature>
<evidence type="ECO:0000259" key="5">
    <source>
        <dbReference type="SMART" id="SM00980"/>
    </source>
</evidence>
<dbReference type="Pfam" id="PF05485">
    <property type="entry name" value="THAP"/>
    <property type="match status" value="1"/>
</dbReference>
<gene>
    <name evidence="6" type="ORF">DIATSA_LOCUS9028</name>
</gene>
<evidence type="ECO:0000256" key="4">
    <source>
        <dbReference type="ARBA" id="ARBA00023125"/>
    </source>
</evidence>
<proteinExistence type="predicted"/>
<protein>
    <recommendedName>
        <fullName evidence="5">THAP-type domain-containing protein</fullName>
    </recommendedName>
</protein>
<dbReference type="EMBL" id="OU893334">
    <property type="protein sequence ID" value="CAG9791414.1"/>
    <property type="molecule type" value="Genomic_DNA"/>
</dbReference>
<evidence type="ECO:0000256" key="3">
    <source>
        <dbReference type="ARBA" id="ARBA00022833"/>
    </source>
</evidence>
<dbReference type="GO" id="GO:0008270">
    <property type="term" value="F:zinc ion binding"/>
    <property type="evidence" value="ECO:0007669"/>
    <property type="project" value="UniProtKB-KW"/>
</dbReference>
<keyword evidence="7" id="KW-1185">Reference proteome</keyword>
<dbReference type="Proteomes" id="UP001153714">
    <property type="component" value="Chromosome 3"/>
</dbReference>
<dbReference type="InterPro" id="IPR006612">
    <property type="entry name" value="THAP_Znf"/>
</dbReference>
<dbReference type="SUPFAM" id="SSF57716">
    <property type="entry name" value="Glucocorticoid receptor-like (DNA-binding domain)"/>
    <property type="match status" value="1"/>
</dbReference>
<name>A0A9N9R8C9_9NEOP</name>
<evidence type="ECO:0000256" key="2">
    <source>
        <dbReference type="ARBA" id="ARBA00022771"/>
    </source>
</evidence>
<accession>A0A9N9R8C9</accession>
<evidence type="ECO:0000256" key="1">
    <source>
        <dbReference type="ARBA" id="ARBA00022723"/>
    </source>
</evidence>
<reference evidence="6" key="2">
    <citation type="submission" date="2022-10" db="EMBL/GenBank/DDBJ databases">
        <authorList>
            <consortium name="ENA_rothamsted_submissions"/>
            <consortium name="culmorum"/>
            <person name="King R."/>
        </authorList>
    </citation>
    <scope>NUCLEOTIDE SEQUENCE</scope>
</reference>
<sequence length="201" mass="23565">MELSYYKYCVVPECKSTTIKTPNKLFIYVPNNIKIRKKWLTLARRNDAHKLSSDSRMHFCEDHFDLPNDIVNYMQYHIMGKVSQVRMKPGCIPTKFECQEDRRKRTCGSTERSCITKRKRMMTITECLKESEERCAQSQFRKGASEISFPKLEENIQENLSKHSEDKSVQVVIKPKFRSKAIQCEILSPGIIAFETVKVER</sequence>
<dbReference type="AlphaFoldDB" id="A0A9N9R8C9"/>
<keyword evidence="2" id="KW-0863">Zinc-finger</keyword>
<keyword evidence="1" id="KW-0479">Metal-binding</keyword>
<keyword evidence="3" id="KW-0862">Zinc</keyword>